<evidence type="ECO:0000256" key="6">
    <source>
        <dbReference type="ARBA" id="ARBA00048568"/>
    </source>
</evidence>
<dbReference type="InterPro" id="IPR045318">
    <property type="entry name" value="EZH1/2-like"/>
</dbReference>
<dbReference type="Pfam" id="PF18264">
    <property type="entry name" value="preSET_CXC"/>
    <property type="match status" value="1"/>
</dbReference>
<gene>
    <name evidence="10" type="ORF">KCU98_g3819</name>
</gene>
<evidence type="ECO:0000259" key="8">
    <source>
        <dbReference type="PROSITE" id="PS50280"/>
    </source>
</evidence>
<feature type="compositionally biased region" description="Low complexity" evidence="7">
    <location>
        <begin position="1270"/>
        <end position="1281"/>
    </location>
</feature>
<dbReference type="EMBL" id="JAHFXS010000281">
    <property type="protein sequence ID" value="KAG9986744.1"/>
    <property type="molecule type" value="Genomic_DNA"/>
</dbReference>
<feature type="compositionally biased region" description="Polar residues" evidence="7">
    <location>
        <begin position="184"/>
        <end position="197"/>
    </location>
</feature>
<keyword evidence="4" id="KW-0805">Transcription regulation</keyword>
<name>A0A9P8JX47_AURME</name>
<dbReference type="PROSITE" id="PS51633">
    <property type="entry name" value="CXC"/>
    <property type="match status" value="1"/>
</dbReference>
<evidence type="ECO:0000256" key="1">
    <source>
        <dbReference type="ARBA" id="ARBA00022603"/>
    </source>
</evidence>
<dbReference type="Pfam" id="PF00856">
    <property type="entry name" value="SET"/>
    <property type="match status" value="1"/>
</dbReference>
<organism evidence="10 11">
    <name type="scientific">Aureobasidium melanogenum</name>
    <name type="common">Aureobasidium pullulans var. melanogenum</name>
    <dbReference type="NCBI Taxonomy" id="46634"/>
    <lineage>
        <taxon>Eukaryota</taxon>
        <taxon>Fungi</taxon>
        <taxon>Dikarya</taxon>
        <taxon>Ascomycota</taxon>
        <taxon>Pezizomycotina</taxon>
        <taxon>Dothideomycetes</taxon>
        <taxon>Dothideomycetidae</taxon>
        <taxon>Dothideales</taxon>
        <taxon>Saccotheciaceae</taxon>
        <taxon>Aureobasidium</taxon>
    </lineage>
</organism>
<protein>
    <submittedName>
        <fullName evidence="10">SET domain-containing protein</fullName>
    </submittedName>
</protein>
<keyword evidence="2" id="KW-0808">Transferase</keyword>
<evidence type="ECO:0000256" key="3">
    <source>
        <dbReference type="ARBA" id="ARBA00022691"/>
    </source>
</evidence>
<reference evidence="10" key="1">
    <citation type="journal article" date="2021" name="J Fungi (Basel)">
        <title>Virulence traits and population genomics of the black yeast Aureobasidium melanogenum.</title>
        <authorList>
            <person name="Cernosa A."/>
            <person name="Sun X."/>
            <person name="Gostincar C."/>
            <person name="Fang C."/>
            <person name="Gunde-Cimerman N."/>
            <person name="Song Z."/>
        </authorList>
    </citation>
    <scope>NUCLEOTIDE SEQUENCE</scope>
    <source>
        <strain evidence="10">EXF-9298</strain>
    </source>
</reference>
<feature type="region of interest" description="Disordered" evidence="7">
    <location>
        <begin position="1"/>
        <end position="21"/>
    </location>
</feature>
<dbReference type="SMART" id="SM00317">
    <property type="entry name" value="SET"/>
    <property type="match status" value="1"/>
</dbReference>
<feature type="compositionally biased region" description="Acidic residues" evidence="7">
    <location>
        <begin position="1297"/>
        <end position="1315"/>
    </location>
</feature>
<feature type="region of interest" description="Disordered" evidence="7">
    <location>
        <begin position="1156"/>
        <end position="1334"/>
    </location>
</feature>
<dbReference type="PANTHER" id="PTHR45747:SF4">
    <property type="entry name" value="HISTONE-LYSINE N-METHYLTRANSFERASE E(Z)"/>
    <property type="match status" value="1"/>
</dbReference>
<dbReference type="PROSITE" id="PS50280">
    <property type="entry name" value="SET"/>
    <property type="match status" value="1"/>
</dbReference>
<feature type="compositionally biased region" description="Acidic residues" evidence="7">
    <location>
        <begin position="1202"/>
        <end position="1214"/>
    </location>
</feature>
<dbReference type="InterPro" id="IPR001214">
    <property type="entry name" value="SET_dom"/>
</dbReference>
<keyword evidence="3" id="KW-0949">S-adenosyl-L-methionine</keyword>
<feature type="region of interest" description="Disordered" evidence="7">
    <location>
        <begin position="139"/>
        <end position="197"/>
    </location>
</feature>
<sequence>MSAQSNPTGGQGPSENSNYGTFTKYFAGQTRSSVAGRRRAPRLRQLDVDIQATHSVRDEELSYRYLRDTMRNKPDINKPLPPLPGQKPSSRPASPIDRAAHWVNKKVVTPVKEFFRTPEVEEMIEQKSHDPANDSHAFFAELSTQPDTTKHYRGRSSVDRREAPSRCSGRISSRETFHSPPTTPGSRMSDVSMTSSVRHALDSAKHVGSRLGLNHEAGRLVFADAAPAGMMEPCIVCHKEPRGVLYHGRCRDCSELISSHWGILEDTGNGRPGRGSNAIAERIREQVLEDIQENMLSDIDEEDIDTNIHVFRLSSSTPSKPPSTRGMSASATGGHIPSSPPVTSNARVEEPIRETIEFTPETSQSPDVSPTLRFSKLVPSRHALRAPSHAESAEEESDNEELIIEDSVEEDSSDVDSSDSEEYSSEDESSEEASSESEGDLVEGDELPSWINRSPSIELSLSPKAKQSAPHEPSLSPKAEPSSSSEPPSSIENSSDPAAMVPPSDSSSVEPSSPAPFNYAEHAVLGDEDDVKIYSMCLEKYLDEMDDDHEALTEVWLAKARIYQRPTLFPRAQNKFPTRNRAANKPRTDPFANIKHPKNARTITLTGKAFSQFKPRGETITSSGRISSTNAVSTEVPNYTHYTRISGNVLGTNTRQLQVWPYFGEDVDDDGTIRERFDVIVEDRPCKVLISQQVGTYGPYFEAFLEEIDCPMDTILKYLLEASEGPDGLLSRLTSFAYDAKFARTIIRAKDKYCRDDFDRTSQRWVSVASSLPEIDDQTLWKAAVVCHTFWIRTNFSPWQIARKYAKFPDNNKIEGLVTYEAAKNYASVACSICQLHDCPFHGTILERPDAKELSDEEDDANSVDALDVDYPPRVNFKELATAPLEREPPGRTSHAQPKKSLNWWMNEANSVTWDHSQRGPFFPCNHPGSSCEDARCSCFQARVCCEKTCGCSKNCSRRFQGCSCARRTRCCAQDESCECFRMNRECDPDLCDSCEAHVILNPVNRSNDEYLDRRCRNVAIQRGVPKRTLLGRSLVHGFGLYAGEPIAKGEFIGEYQGEIITRDETERRGAIYDFQKLSYIFDLNRDQTIDSQRMGNKIRFINHAAKSNLRNIYPKIMLCNLAHRIGMFAHRDIKVGEELFFDYGGSYHEKLYGEEEQARKDKNKGKGKAAVTHIRPSRKSYQPQPEVVVALPRKEPKDIFEVESDDDSDESEDERPTKRRRRSRIPSPRRPRPSPSKKQTTESSAKSSARKTEDRSRVRRSDTASTVGSKASSLKAAIKSVPRPGTLSRRSRVVVDESEDDSEDDSDEESEDETEVPRRSSRPRMVSRKLRDE</sequence>
<dbReference type="Gene3D" id="2.170.270.10">
    <property type="entry name" value="SET domain"/>
    <property type="match status" value="1"/>
</dbReference>
<evidence type="ECO:0000313" key="11">
    <source>
        <dbReference type="Proteomes" id="UP000729357"/>
    </source>
</evidence>
<dbReference type="GO" id="GO:0032259">
    <property type="term" value="P:methylation"/>
    <property type="evidence" value="ECO:0007669"/>
    <property type="project" value="UniProtKB-KW"/>
</dbReference>
<dbReference type="CDD" id="cd10519">
    <property type="entry name" value="SET_EZH"/>
    <property type="match status" value="1"/>
</dbReference>
<feature type="region of interest" description="Disordered" evidence="7">
    <location>
        <begin position="460"/>
        <end position="515"/>
    </location>
</feature>
<evidence type="ECO:0000256" key="2">
    <source>
        <dbReference type="ARBA" id="ARBA00022679"/>
    </source>
</evidence>
<dbReference type="Proteomes" id="UP000729357">
    <property type="component" value="Unassembled WGS sequence"/>
</dbReference>
<feature type="compositionally biased region" description="Basic residues" evidence="7">
    <location>
        <begin position="1320"/>
        <end position="1334"/>
    </location>
</feature>
<evidence type="ECO:0000256" key="7">
    <source>
        <dbReference type="SAM" id="MobiDB-lite"/>
    </source>
</evidence>
<evidence type="ECO:0000259" key="9">
    <source>
        <dbReference type="PROSITE" id="PS51633"/>
    </source>
</evidence>
<dbReference type="PANTHER" id="PTHR45747">
    <property type="entry name" value="HISTONE-LYSINE N-METHYLTRANSFERASE E(Z)"/>
    <property type="match status" value="1"/>
</dbReference>
<evidence type="ECO:0000313" key="10">
    <source>
        <dbReference type="EMBL" id="KAG9986744.1"/>
    </source>
</evidence>
<dbReference type="GO" id="GO:0140951">
    <property type="term" value="F:histone H3K27 trimethyltransferase activity"/>
    <property type="evidence" value="ECO:0007669"/>
    <property type="project" value="UniProtKB-EC"/>
</dbReference>
<feature type="compositionally biased region" description="Low complexity" evidence="7">
    <location>
        <begin position="314"/>
        <end position="324"/>
    </location>
</feature>
<dbReference type="InterPro" id="IPR046341">
    <property type="entry name" value="SET_dom_sf"/>
</dbReference>
<keyword evidence="1" id="KW-0489">Methyltransferase</keyword>
<reference evidence="10" key="2">
    <citation type="submission" date="2021-08" db="EMBL/GenBank/DDBJ databases">
        <authorList>
            <person name="Gostincar C."/>
            <person name="Sun X."/>
            <person name="Song Z."/>
            <person name="Gunde-Cimerman N."/>
        </authorList>
    </citation>
    <scope>NUCLEOTIDE SEQUENCE</scope>
    <source>
        <strain evidence="10">EXF-9298</strain>
    </source>
</reference>
<keyword evidence="11" id="KW-1185">Reference proteome</keyword>
<accession>A0A9P8JX47</accession>
<feature type="compositionally biased region" description="Basic residues" evidence="7">
    <location>
        <begin position="1218"/>
        <end position="1233"/>
    </location>
</feature>
<evidence type="ECO:0000256" key="5">
    <source>
        <dbReference type="ARBA" id="ARBA00023163"/>
    </source>
</evidence>
<feature type="compositionally biased region" description="Basic and acidic residues" evidence="7">
    <location>
        <begin position="1251"/>
        <end position="1263"/>
    </location>
</feature>
<comment type="caution">
    <text evidence="10">The sequence shown here is derived from an EMBL/GenBank/DDBJ whole genome shotgun (WGS) entry which is preliminary data.</text>
</comment>
<feature type="domain" description="SET" evidence="8">
    <location>
        <begin position="1027"/>
        <end position="1145"/>
    </location>
</feature>
<feature type="non-terminal residue" evidence="10">
    <location>
        <position position="1334"/>
    </location>
</feature>
<feature type="compositionally biased region" description="Acidic residues" evidence="7">
    <location>
        <begin position="406"/>
        <end position="446"/>
    </location>
</feature>
<comment type="catalytic activity">
    <reaction evidence="6">
        <text>L-lysyl(27)-[histone H3] + 3 S-adenosyl-L-methionine = N(6),N(6),N(6)-trimethyl-L-lysyl(27)-[histone H3] + 3 S-adenosyl-L-homocysteine + 3 H(+)</text>
        <dbReference type="Rhea" id="RHEA:60292"/>
        <dbReference type="Rhea" id="RHEA-COMP:15535"/>
        <dbReference type="Rhea" id="RHEA-COMP:15548"/>
        <dbReference type="ChEBI" id="CHEBI:15378"/>
        <dbReference type="ChEBI" id="CHEBI:29969"/>
        <dbReference type="ChEBI" id="CHEBI:57856"/>
        <dbReference type="ChEBI" id="CHEBI:59789"/>
        <dbReference type="ChEBI" id="CHEBI:61961"/>
        <dbReference type="EC" id="2.1.1.356"/>
    </reaction>
</comment>
<feature type="domain" description="CXC" evidence="9">
    <location>
        <begin position="893"/>
        <end position="1012"/>
    </location>
</feature>
<dbReference type="InterPro" id="IPR041355">
    <property type="entry name" value="Pre-SET_CXC"/>
</dbReference>
<dbReference type="InterPro" id="IPR026489">
    <property type="entry name" value="CXC_dom"/>
</dbReference>
<dbReference type="SUPFAM" id="SSF82199">
    <property type="entry name" value="SET domain"/>
    <property type="match status" value="1"/>
</dbReference>
<keyword evidence="5" id="KW-0804">Transcription</keyword>
<dbReference type="GO" id="GO:0005634">
    <property type="term" value="C:nucleus"/>
    <property type="evidence" value="ECO:0007669"/>
    <property type="project" value="TreeGrafter"/>
</dbReference>
<evidence type="ECO:0000256" key="4">
    <source>
        <dbReference type="ARBA" id="ARBA00023015"/>
    </source>
</evidence>
<proteinExistence type="predicted"/>
<feature type="region of interest" description="Disordered" evidence="7">
    <location>
        <begin position="406"/>
        <end position="448"/>
    </location>
</feature>
<feature type="region of interest" description="Disordered" evidence="7">
    <location>
        <begin position="71"/>
        <end position="94"/>
    </location>
</feature>
<feature type="compositionally biased region" description="Low complexity" evidence="7">
    <location>
        <begin position="472"/>
        <end position="515"/>
    </location>
</feature>
<dbReference type="GO" id="GO:0003682">
    <property type="term" value="F:chromatin binding"/>
    <property type="evidence" value="ECO:0007669"/>
    <property type="project" value="TreeGrafter"/>
</dbReference>
<dbReference type="GO" id="GO:0031507">
    <property type="term" value="P:heterochromatin formation"/>
    <property type="evidence" value="ECO:0007669"/>
    <property type="project" value="TreeGrafter"/>
</dbReference>
<feature type="region of interest" description="Disordered" evidence="7">
    <location>
        <begin position="312"/>
        <end position="347"/>
    </location>
</feature>